<proteinExistence type="predicted"/>
<dbReference type="InterPro" id="IPR000198">
    <property type="entry name" value="RhoGAP_dom"/>
</dbReference>
<evidence type="ECO:0000313" key="4">
    <source>
        <dbReference type="EMBL" id="CAE6440238.1"/>
    </source>
</evidence>
<keyword evidence="1" id="KW-0343">GTPase activation</keyword>
<organism evidence="4 5">
    <name type="scientific">Rhizoctonia solani</name>
    <dbReference type="NCBI Taxonomy" id="456999"/>
    <lineage>
        <taxon>Eukaryota</taxon>
        <taxon>Fungi</taxon>
        <taxon>Dikarya</taxon>
        <taxon>Basidiomycota</taxon>
        <taxon>Agaricomycotina</taxon>
        <taxon>Agaricomycetes</taxon>
        <taxon>Cantharellales</taxon>
        <taxon>Ceratobasidiaceae</taxon>
        <taxon>Rhizoctonia</taxon>
    </lineage>
</organism>
<comment type="caution">
    <text evidence="4">The sequence shown here is derived from an EMBL/GenBank/DDBJ whole genome shotgun (WGS) entry which is preliminary data.</text>
</comment>
<evidence type="ECO:0000256" key="2">
    <source>
        <dbReference type="SAM" id="MobiDB-lite"/>
    </source>
</evidence>
<dbReference type="Proteomes" id="UP000663841">
    <property type="component" value="Unassembled WGS sequence"/>
</dbReference>
<feature type="region of interest" description="Disordered" evidence="2">
    <location>
        <begin position="679"/>
        <end position="965"/>
    </location>
</feature>
<sequence length="965" mass="106704">MSARPSLDNSQQLDARNGPVPHFDRHLSVLKNGYLYFFSERIRIEGQYIEELKTLYKRMKQQDQTLDMGMEYSQARAAWREIRENLDREIQSRTAFCTAVNTDVIRPLRELRETQERTRQRIHEDMKESQSAYTECAENQLPRAHKHYRRKCQEAEESRMAPAIPMPPNPHASNNSNHPGQPLFSPTQEAFSPPPAYANLHSPEATHPASGAKGGPPTPTPNAAANTSSTGLVSTTSRGDGPERARSPPPAQAGPRAAIQDFTQSSKKGLNQLKSFLDGKRDGGGSLREGSERGNSALRNVRARREAEEADKEYRRVVYKLETLRRWRGNVIRAGFTSLETFMVDLSHDVVKSLQKYTDALMYASSFVHLSATHPRNRATATTNTQLATQSQSIISLVNPEREVLSAHQLIPEHISRVLPKRTLYQNYTYGDSLDLIFGFSLLDYAAARNLEEGGVPGLVAKAVRAVDERGLDSEGIYRISGRQAIVQDLIHRIEKDETQFEFEKTTDVFCIGSLLKRYLRELPEPLFKFPLAERLHHSAGRSEHIKNGFMMLRGKLRRLPGVHQSTMRIVIEHLARVAARSQKNKMDARNLSIVFSGVIFGEEEIPKGSSDLLSVGTMKDTVMEDLINYAPMLFDENAHTRIEGASPSSSVLFLGNTMSGTDELPDYLASTSISLVPEKGEKTGSTSGHSAKPSIHESQDIYHPDEKEKEKEAGKSGKEKEKEKDPESALIVRDLPPEPLGESPAKIEYGSSHTVIRVGDAPPNFSPTLPEVDFAPRLPPRPGKSIHPASRAAALNPDRSQEGTVIGNGPPLPLPLRTGSGEAPTLPPRRLGSGAPALDVRLPSPLPDMTFPRTPSPTPRTPVSEFRDEEPGTPLRGRTTSATNTPAKPLPTVSTPTKMNNSPLRAMEKSSEVSANDSSATAEFTTSFSSSMGTRTPSRVVASEDTRDTYFPRRSAEAAREQHP</sequence>
<dbReference type="Pfam" id="PF00620">
    <property type="entry name" value="RhoGAP"/>
    <property type="match status" value="1"/>
</dbReference>
<feature type="compositionally biased region" description="Low complexity" evidence="2">
    <location>
        <begin position="919"/>
        <end position="932"/>
    </location>
</feature>
<evidence type="ECO:0000259" key="3">
    <source>
        <dbReference type="PROSITE" id="PS50238"/>
    </source>
</evidence>
<evidence type="ECO:0000256" key="1">
    <source>
        <dbReference type="ARBA" id="ARBA00022468"/>
    </source>
</evidence>
<feature type="compositionally biased region" description="Basic and acidic residues" evidence="2">
    <location>
        <begin position="943"/>
        <end position="965"/>
    </location>
</feature>
<dbReference type="SUPFAM" id="SSF48350">
    <property type="entry name" value="GTPase activation domain, GAP"/>
    <property type="match status" value="1"/>
</dbReference>
<dbReference type="PROSITE" id="PS50238">
    <property type="entry name" value="RHOGAP"/>
    <property type="match status" value="1"/>
</dbReference>
<dbReference type="GO" id="GO:0007165">
    <property type="term" value="P:signal transduction"/>
    <property type="evidence" value="ECO:0007669"/>
    <property type="project" value="InterPro"/>
</dbReference>
<reference evidence="4" key="1">
    <citation type="submission" date="2021-01" db="EMBL/GenBank/DDBJ databases">
        <authorList>
            <person name="Kaushik A."/>
        </authorList>
    </citation>
    <scope>NUCLEOTIDE SEQUENCE</scope>
    <source>
        <strain evidence="4">AG3-T5</strain>
    </source>
</reference>
<feature type="region of interest" description="Disordered" evidence="2">
    <location>
        <begin position="124"/>
        <end position="257"/>
    </location>
</feature>
<feature type="compositionally biased region" description="Polar residues" evidence="2">
    <location>
        <begin position="879"/>
        <end position="904"/>
    </location>
</feature>
<dbReference type="SMART" id="SM00324">
    <property type="entry name" value="RhoGAP"/>
    <property type="match status" value="1"/>
</dbReference>
<dbReference type="InterPro" id="IPR050729">
    <property type="entry name" value="Rho-GAP"/>
</dbReference>
<dbReference type="Gene3D" id="1.10.555.10">
    <property type="entry name" value="Rho GTPase activation protein"/>
    <property type="match status" value="1"/>
</dbReference>
<dbReference type="PANTHER" id="PTHR23176">
    <property type="entry name" value="RHO/RAC/CDC GTPASE-ACTIVATING PROTEIN"/>
    <property type="match status" value="1"/>
</dbReference>
<feature type="domain" description="Rho-GAP" evidence="3">
    <location>
        <begin position="441"/>
        <end position="635"/>
    </location>
</feature>
<dbReference type="CDD" id="cd00159">
    <property type="entry name" value="RhoGAP"/>
    <property type="match status" value="1"/>
</dbReference>
<dbReference type="GO" id="GO:0005737">
    <property type="term" value="C:cytoplasm"/>
    <property type="evidence" value="ECO:0007669"/>
    <property type="project" value="TreeGrafter"/>
</dbReference>
<feature type="compositionally biased region" description="Basic and acidic residues" evidence="2">
    <location>
        <begin position="695"/>
        <end position="728"/>
    </location>
</feature>
<dbReference type="InterPro" id="IPR027267">
    <property type="entry name" value="AH/BAR_dom_sf"/>
</dbReference>
<dbReference type="GO" id="GO:0005096">
    <property type="term" value="F:GTPase activator activity"/>
    <property type="evidence" value="ECO:0007669"/>
    <property type="project" value="UniProtKB-KW"/>
</dbReference>
<dbReference type="AlphaFoldDB" id="A0A8H2Y394"/>
<dbReference type="EMBL" id="CAJMWW010000092">
    <property type="protein sequence ID" value="CAE6440238.1"/>
    <property type="molecule type" value="Genomic_DNA"/>
</dbReference>
<dbReference type="PANTHER" id="PTHR23176:SF134">
    <property type="entry name" value="RHO-TYPE GTPASE-ACTIVATING PROTEIN"/>
    <property type="match status" value="1"/>
</dbReference>
<dbReference type="SUPFAM" id="SSF103657">
    <property type="entry name" value="BAR/IMD domain-like"/>
    <property type="match status" value="1"/>
</dbReference>
<accession>A0A8H2Y394</accession>
<dbReference type="Gene3D" id="1.20.1270.60">
    <property type="entry name" value="Arfaptin homology (AH) domain/BAR domain"/>
    <property type="match status" value="1"/>
</dbReference>
<feature type="region of interest" description="Disordered" evidence="2">
    <location>
        <begin position="275"/>
        <end position="309"/>
    </location>
</feature>
<feature type="compositionally biased region" description="Low complexity" evidence="2">
    <location>
        <begin position="221"/>
        <end position="231"/>
    </location>
</feature>
<dbReference type="InterPro" id="IPR008936">
    <property type="entry name" value="Rho_GTPase_activation_prot"/>
</dbReference>
<name>A0A8H2Y394_9AGAM</name>
<gene>
    <name evidence="4" type="ORF">RDB_LOCUS92055</name>
</gene>
<evidence type="ECO:0000313" key="5">
    <source>
        <dbReference type="Proteomes" id="UP000663841"/>
    </source>
</evidence>
<protein>
    <recommendedName>
        <fullName evidence="3">Rho-GAP domain-containing protein</fullName>
    </recommendedName>
</protein>